<dbReference type="Pfam" id="PF01261">
    <property type="entry name" value="AP_endonuc_2"/>
    <property type="match status" value="1"/>
</dbReference>
<dbReference type="InterPro" id="IPR050312">
    <property type="entry name" value="IolE/XylAMocC-like"/>
</dbReference>
<gene>
    <name evidence="2" type="ORF">PM10SUCC1_08530</name>
</gene>
<reference evidence="2" key="1">
    <citation type="submission" date="2022-12" db="EMBL/GenBank/DDBJ databases">
        <title>Reference genome sequencing for broad-spectrum identification of bacterial and archaeal isolates by mass spectrometry.</title>
        <authorList>
            <person name="Sekiguchi Y."/>
            <person name="Tourlousse D.M."/>
        </authorList>
    </citation>
    <scope>NUCLEOTIDE SEQUENCE</scope>
    <source>
        <strain evidence="2">10succ1</strain>
    </source>
</reference>
<name>A0A9W6LM26_9FUSO</name>
<dbReference type="PANTHER" id="PTHR12110:SF21">
    <property type="entry name" value="XYLOSE ISOMERASE-LIKE TIM BARREL DOMAIN-CONTAINING PROTEIN"/>
    <property type="match status" value="1"/>
</dbReference>
<protein>
    <recommendedName>
        <fullName evidence="1">Xylose isomerase-like TIM barrel domain-containing protein</fullName>
    </recommendedName>
</protein>
<dbReference type="Gene3D" id="3.20.20.150">
    <property type="entry name" value="Divalent-metal-dependent TIM barrel enzymes"/>
    <property type="match status" value="1"/>
</dbReference>
<dbReference type="Proteomes" id="UP001144471">
    <property type="component" value="Unassembled WGS sequence"/>
</dbReference>
<evidence type="ECO:0000259" key="1">
    <source>
        <dbReference type="Pfam" id="PF01261"/>
    </source>
</evidence>
<dbReference type="InterPro" id="IPR036237">
    <property type="entry name" value="Xyl_isomerase-like_sf"/>
</dbReference>
<dbReference type="RefSeq" id="WP_281833721.1">
    <property type="nucleotide sequence ID" value="NZ_BSDY01000003.1"/>
</dbReference>
<evidence type="ECO:0000313" key="2">
    <source>
        <dbReference type="EMBL" id="GLI55339.1"/>
    </source>
</evidence>
<feature type="domain" description="Xylose isomerase-like TIM barrel" evidence="1">
    <location>
        <begin position="20"/>
        <end position="266"/>
    </location>
</feature>
<dbReference type="EMBL" id="BSDY01000003">
    <property type="protein sequence ID" value="GLI55339.1"/>
    <property type="molecule type" value="Genomic_DNA"/>
</dbReference>
<dbReference type="SUPFAM" id="SSF51658">
    <property type="entry name" value="Xylose isomerase-like"/>
    <property type="match status" value="1"/>
</dbReference>
<dbReference type="PANTHER" id="PTHR12110">
    <property type="entry name" value="HYDROXYPYRUVATE ISOMERASE"/>
    <property type="match status" value="1"/>
</dbReference>
<comment type="caution">
    <text evidence="2">The sequence shown here is derived from an EMBL/GenBank/DDBJ whole genome shotgun (WGS) entry which is preliminary data.</text>
</comment>
<proteinExistence type="predicted"/>
<dbReference type="AlphaFoldDB" id="A0A9W6LM26"/>
<keyword evidence="3" id="KW-1185">Reference proteome</keyword>
<sequence length="276" mass="32109">MKLGTSTRAIWNMENLEALRYLKKVGYDEVELWVEYPRLSLDLATEEEILEIRNELDNLQLEVSVHAPIRDLNLSSLNYGNRREAVRQISDSIRFARKIGSPVVIIHPGRNTSQKDPFSMTEECFYESLSAIVRVAEEEGIILAMENMERRKGEYILTPKDMIEVKNRINSDNLKFTFDIAHAYTITDDIVGFYREIMEDVVHIHISDNLGYGSKTHMKMGEGEINFREILEEVYRSKFNGYITIEGYYPEAPEKTVEENIKFLRDIVEDIKRKAS</sequence>
<dbReference type="InterPro" id="IPR013022">
    <property type="entry name" value="Xyl_isomerase-like_TIM-brl"/>
</dbReference>
<organism evidence="2 3">
    <name type="scientific">Propionigenium maris DSM 9537</name>
    <dbReference type="NCBI Taxonomy" id="1123000"/>
    <lineage>
        <taxon>Bacteria</taxon>
        <taxon>Fusobacteriati</taxon>
        <taxon>Fusobacteriota</taxon>
        <taxon>Fusobacteriia</taxon>
        <taxon>Fusobacteriales</taxon>
        <taxon>Fusobacteriaceae</taxon>
        <taxon>Propionigenium</taxon>
    </lineage>
</organism>
<evidence type="ECO:0000313" key="3">
    <source>
        <dbReference type="Proteomes" id="UP001144471"/>
    </source>
</evidence>
<accession>A0A9W6LM26</accession>